<accession>A0A9P1MXV4</accession>
<dbReference type="PANTHER" id="PTHR21503:SF8">
    <property type="entry name" value="F-BOX ASSOCIATED DOMAIN-CONTAINING PROTEIN-RELATED"/>
    <property type="match status" value="1"/>
</dbReference>
<gene>
    <name evidence="1" type="ORF">CAMP_LOCUS2688</name>
</gene>
<name>A0A9P1MXV4_9PELO</name>
<sequence>MGSPEAKRRKLENEPIGWFDLPEKPRKIIIDAMHPKTRCIFTICSKKCEEEAKLSVNFMYEISVEGERKEKKLKIKHQTTGWNCDYQLEFVENKKKKKNDSNSNPSLGPQTKVIYKKDIYKAAVKWEKIENGTPDAVRLKYFLDYFQKYEKSLKKLEINDKSISLSSFNIKNCTNLEKITARHGDVFKSDFMTFEQVKTIKDVDISGTPLTIDQFKKLEGKSYGIMSDEFTEKKLNDYLRLLKKGEIHRNMEFVCILFDKRKRRLMDGKVMEGLDVYDQWVKRDGKHYNNMELDYKNEEGKKLNTEVLLQQCSITIQTDPK</sequence>
<reference evidence="1" key="1">
    <citation type="submission" date="2022-11" db="EMBL/GenBank/DDBJ databases">
        <authorList>
            <person name="Kikuchi T."/>
        </authorList>
    </citation>
    <scope>NUCLEOTIDE SEQUENCE</scope>
    <source>
        <strain evidence="1">PS1010</strain>
    </source>
</reference>
<dbReference type="PANTHER" id="PTHR21503">
    <property type="entry name" value="F-BOX-CONTAINING HYPOTHETICAL PROTEIN C.ELEGANS"/>
    <property type="match status" value="1"/>
</dbReference>
<organism evidence="1 2">
    <name type="scientific">Caenorhabditis angaria</name>
    <dbReference type="NCBI Taxonomy" id="860376"/>
    <lineage>
        <taxon>Eukaryota</taxon>
        <taxon>Metazoa</taxon>
        <taxon>Ecdysozoa</taxon>
        <taxon>Nematoda</taxon>
        <taxon>Chromadorea</taxon>
        <taxon>Rhabditida</taxon>
        <taxon>Rhabditina</taxon>
        <taxon>Rhabditomorpha</taxon>
        <taxon>Rhabditoidea</taxon>
        <taxon>Rhabditidae</taxon>
        <taxon>Peloderinae</taxon>
        <taxon>Caenorhabditis</taxon>
    </lineage>
</organism>
<dbReference type="EMBL" id="CANHGI010000001">
    <property type="protein sequence ID" value="CAI5440051.1"/>
    <property type="molecule type" value="Genomic_DNA"/>
</dbReference>
<dbReference type="Proteomes" id="UP001152747">
    <property type="component" value="Unassembled WGS sequence"/>
</dbReference>
<keyword evidence="2" id="KW-1185">Reference proteome</keyword>
<protein>
    <submittedName>
        <fullName evidence="1">Uncharacterized protein</fullName>
    </submittedName>
</protein>
<evidence type="ECO:0000313" key="2">
    <source>
        <dbReference type="Proteomes" id="UP001152747"/>
    </source>
</evidence>
<proteinExistence type="predicted"/>
<comment type="caution">
    <text evidence="1">The sequence shown here is derived from an EMBL/GenBank/DDBJ whole genome shotgun (WGS) entry which is preliminary data.</text>
</comment>
<dbReference type="AlphaFoldDB" id="A0A9P1MXV4"/>
<evidence type="ECO:0000313" key="1">
    <source>
        <dbReference type="EMBL" id="CAI5440051.1"/>
    </source>
</evidence>